<dbReference type="EMBL" id="SNRY01000125">
    <property type="protein sequence ID" value="KAA6346607.1"/>
    <property type="molecule type" value="Genomic_DNA"/>
</dbReference>
<dbReference type="InterPro" id="IPR037126">
    <property type="entry name" value="PdaC/RsiV-like_sf"/>
</dbReference>
<organism evidence="2">
    <name type="scientific">termite gut metagenome</name>
    <dbReference type="NCBI Taxonomy" id="433724"/>
    <lineage>
        <taxon>unclassified sequences</taxon>
        <taxon>metagenomes</taxon>
        <taxon>organismal metagenomes</taxon>
    </lineage>
</organism>
<gene>
    <name evidence="2" type="ORF">EZS27_005911</name>
</gene>
<comment type="caution">
    <text evidence="2">The sequence shown here is derived from an EMBL/GenBank/DDBJ whole genome shotgun (WGS) entry which is preliminary data.</text>
</comment>
<reference evidence="2" key="1">
    <citation type="submission" date="2019-03" db="EMBL/GenBank/DDBJ databases">
        <title>Single cell metagenomics reveals metabolic interactions within the superorganism composed of flagellate Streblomastix strix and complex community of Bacteroidetes bacteria on its surface.</title>
        <authorList>
            <person name="Treitli S.C."/>
            <person name="Kolisko M."/>
            <person name="Husnik F."/>
            <person name="Keeling P."/>
            <person name="Hampl V."/>
        </authorList>
    </citation>
    <scope>NUCLEOTIDE SEQUENCE</scope>
    <source>
        <strain evidence="2">STM</strain>
    </source>
</reference>
<dbReference type="Gene3D" id="3.30.565.40">
    <property type="entry name" value="Fervidobacterium nodosum Rt17-B1 like"/>
    <property type="match status" value="1"/>
</dbReference>
<dbReference type="Gene3D" id="3.90.640.20">
    <property type="entry name" value="Heat-shock cognate protein, ATPase"/>
    <property type="match status" value="1"/>
</dbReference>
<dbReference type="PROSITE" id="PS51257">
    <property type="entry name" value="PROKAR_LIPOPROTEIN"/>
    <property type="match status" value="1"/>
</dbReference>
<dbReference type="AlphaFoldDB" id="A0A5J4SKP0"/>
<protein>
    <recommendedName>
        <fullName evidence="1">DUF3298 domain-containing protein</fullName>
    </recommendedName>
</protein>
<accession>A0A5J4SKP0</accession>
<evidence type="ECO:0000259" key="1">
    <source>
        <dbReference type="Pfam" id="PF11738"/>
    </source>
</evidence>
<name>A0A5J4SKP0_9ZZZZ</name>
<dbReference type="Pfam" id="PF11738">
    <property type="entry name" value="DUF3298"/>
    <property type="match status" value="1"/>
</dbReference>
<sequence>MKKRQGIIVIRFVSMVVITVLFVSCNAGKKDKVLLEFNAIRLTETEHLFGDTANPACRLTIDYTYLVESSQKELSDTLNNYFITACFGSEYTKEKSIEDVLNGYAKTYAENYREDAESVFLQDNEDQEIEEIAREWYSYTESIVSKVQFYESNLLVYRIDKDDYNGGAHGIHLTYFLNIDLTKRFPLGLNDIFKGDTYKELLTDLLWNQLMADNQVTTREELEEMGYGTTGDLVPSENFYLDKEGITFYYNVYEFAPYVMGPVEIRLPYELIDRITVPISNLIN</sequence>
<evidence type="ECO:0000313" key="2">
    <source>
        <dbReference type="EMBL" id="KAA6346607.1"/>
    </source>
</evidence>
<dbReference type="InterPro" id="IPR021729">
    <property type="entry name" value="DUF3298"/>
</dbReference>
<feature type="domain" description="DUF3298" evidence="1">
    <location>
        <begin position="190"/>
        <end position="270"/>
    </location>
</feature>
<proteinExistence type="predicted"/>